<dbReference type="GO" id="GO:0004324">
    <property type="term" value="F:ferredoxin-NADP+ reductase activity"/>
    <property type="evidence" value="ECO:0007669"/>
    <property type="project" value="UniProtKB-EC"/>
</dbReference>
<dbReference type="PRINTS" id="PR00419">
    <property type="entry name" value="ADXRDTASE"/>
</dbReference>
<dbReference type="SUPFAM" id="SSF51971">
    <property type="entry name" value="Nucleotide-binding domain"/>
    <property type="match status" value="1"/>
</dbReference>
<gene>
    <name evidence="12" type="ORF">CBI38_14810</name>
</gene>
<evidence type="ECO:0000259" key="11">
    <source>
        <dbReference type="Pfam" id="PF07992"/>
    </source>
</evidence>
<dbReference type="PANTHER" id="PTHR48467">
    <property type="entry name" value="GLUTAMATE SYNTHASE 1 [NADH], CHLOROPLASTIC-LIKE"/>
    <property type="match status" value="1"/>
</dbReference>
<dbReference type="PANTHER" id="PTHR48467:SF1">
    <property type="entry name" value="GLUTAMATE SYNTHASE 1 [NADH], CHLOROPLASTIC-LIKE"/>
    <property type="match status" value="1"/>
</dbReference>
<protein>
    <recommendedName>
        <fullName evidence="3">ferredoxin--NADP(+) reductase</fullName>
        <ecNumber evidence="3">1.18.1.2</ecNumber>
    </recommendedName>
</protein>
<feature type="binding site" evidence="9">
    <location>
        <position position="45"/>
    </location>
    <ligand>
        <name>FAD</name>
        <dbReference type="ChEBI" id="CHEBI:57692"/>
    </ligand>
</feature>
<evidence type="ECO:0000256" key="6">
    <source>
        <dbReference type="ARBA" id="ARBA00022857"/>
    </source>
</evidence>
<evidence type="ECO:0000256" key="2">
    <source>
        <dbReference type="ARBA" id="ARBA00008312"/>
    </source>
</evidence>
<comment type="cofactor">
    <cofactor evidence="1 9">
        <name>FAD</name>
        <dbReference type="ChEBI" id="CHEBI:57692"/>
    </cofactor>
</comment>
<comment type="similarity">
    <text evidence="2">Belongs to the ferredoxin--NADP reductase type 1 family.</text>
</comment>
<feature type="binding site" evidence="9">
    <location>
        <position position="89"/>
    </location>
    <ligand>
        <name>FAD</name>
        <dbReference type="ChEBI" id="CHEBI:57692"/>
    </ligand>
</feature>
<feature type="binding site" evidence="10">
    <location>
        <begin position="157"/>
        <end position="160"/>
    </location>
    <ligand>
        <name>NADP(+)</name>
        <dbReference type="ChEBI" id="CHEBI:58349"/>
    </ligand>
</feature>
<feature type="domain" description="FAD/NAD(P)-binding" evidence="11">
    <location>
        <begin position="15"/>
        <end position="173"/>
    </location>
</feature>
<evidence type="ECO:0000256" key="3">
    <source>
        <dbReference type="ARBA" id="ARBA00013223"/>
    </source>
</evidence>
<dbReference type="KEGG" id="roz:CBI38_14810"/>
<evidence type="ECO:0000256" key="5">
    <source>
        <dbReference type="ARBA" id="ARBA00022827"/>
    </source>
</evidence>
<dbReference type="Proteomes" id="UP000245711">
    <property type="component" value="Chromosome"/>
</dbReference>
<keyword evidence="5 9" id="KW-0274">FAD</keyword>
<dbReference type="Gene3D" id="3.50.50.60">
    <property type="entry name" value="FAD/NAD(P)-binding domain"/>
    <property type="match status" value="1"/>
</dbReference>
<dbReference type="PIRSF" id="PIRSF000362">
    <property type="entry name" value="FNR"/>
    <property type="match status" value="1"/>
</dbReference>
<dbReference type="InterPro" id="IPR055275">
    <property type="entry name" value="Ferredox_Rdtase"/>
</dbReference>
<dbReference type="EMBL" id="CP021354">
    <property type="protein sequence ID" value="AWK72648.1"/>
    <property type="molecule type" value="Genomic_DNA"/>
</dbReference>
<evidence type="ECO:0000256" key="4">
    <source>
        <dbReference type="ARBA" id="ARBA00022630"/>
    </source>
</evidence>
<evidence type="ECO:0000256" key="8">
    <source>
        <dbReference type="ARBA" id="ARBA00047776"/>
    </source>
</evidence>
<reference evidence="12 13" key="1">
    <citation type="submission" date="2017-05" db="EMBL/GenBank/DDBJ databases">
        <title>Isolation of Rhodococcus sp. S2-17 biodegrading of BP-3.</title>
        <authorList>
            <person name="Lee Y."/>
            <person name="Kim K.H."/>
            <person name="Chun B.H."/>
            <person name="Jung H.S."/>
            <person name="Jeon C.O."/>
        </authorList>
    </citation>
    <scope>NUCLEOTIDE SEQUENCE [LARGE SCALE GENOMIC DNA]</scope>
    <source>
        <strain evidence="12 13">S2-17</strain>
    </source>
</reference>
<dbReference type="OrthoDB" id="289202at2"/>
<feature type="binding site" evidence="10">
    <location>
        <position position="346"/>
    </location>
    <ligand>
        <name>NADP(+)</name>
        <dbReference type="ChEBI" id="CHEBI:58349"/>
    </ligand>
</feature>
<name>A0A2S2BVV0_9NOCA</name>
<dbReference type="InterPro" id="IPR023753">
    <property type="entry name" value="FAD/NAD-binding_dom"/>
</dbReference>
<feature type="binding site" evidence="9">
    <location>
        <position position="24"/>
    </location>
    <ligand>
        <name>FAD</name>
        <dbReference type="ChEBI" id="CHEBI:57692"/>
    </ligand>
</feature>
<comment type="catalytic activity">
    <reaction evidence="8">
        <text>2 reduced [2Fe-2S]-[ferredoxin] + NADP(+) + H(+) = 2 oxidized [2Fe-2S]-[ferredoxin] + NADPH</text>
        <dbReference type="Rhea" id="RHEA:20125"/>
        <dbReference type="Rhea" id="RHEA-COMP:10000"/>
        <dbReference type="Rhea" id="RHEA-COMP:10001"/>
        <dbReference type="ChEBI" id="CHEBI:15378"/>
        <dbReference type="ChEBI" id="CHEBI:33737"/>
        <dbReference type="ChEBI" id="CHEBI:33738"/>
        <dbReference type="ChEBI" id="CHEBI:57783"/>
        <dbReference type="ChEBI" id="CHEBI:58349"/>
        <dbReference type="EC" id="1.18.1.2"/>
    </reaction>
</comment>
<sequence>MSELRSRAIGELEPSIAIVGSGPAGCYTAQMLRKRWAAAQIVVFERLPVPYGLLRYGVSPDHQGTKAVARQFDRLFTDGGVHLIGNVEVGKHVSIDQLQDAFDIVVVAAGLGADRPLPGVDGDGVYGAGQIMRWFNSHPDEHSFTPHFGATTTIIGNGNVAVDVLRLLAKHRDSFTGSDLDPQRIDQQPSRIHVVGRSSASAAKFDSVMIRELADIDDAVFDVDAVDDTGHTDKKIKAKIEALLDLTTGRAVPPTSRVHVSFHFGWTPESIESNPTGRTLSLVDTESRQASKVIETDSVVTAVGFGHGLRHEIDRTHLESNLADLDSGLLDSGLYCSGWFRRGPTGGIPANRLDAKTVCARIVADVETGAITPAKIGLQALAADLHPDTVDFAGWRRIDATEVTRPAHGRCRTKVSDIATMLDLARTVTDQRITPKHVENPTTDAVGHKEER</sequence>
<dbReference type="Gene3D" id="3.40.50.720">
    <property type="entry name" value="NAD(P)-binding Rossmann-like Domain"/>
    <property type="match status" value="1"/>
</dbReference>
<evidence type="ECO:0000256" key="1">
    <source>
        <dbReference type="ARBA" id="ARBA00001974"/>
    </source>
</evidence>
<dbReference type="InterPro" id="IPR021163">
    <property type="entry name" value="Ferredox_Rdtase_adrenod"/>
</dbReference>
<evidence type="ECO:0000256" key="7">
    <source>
        <dbReference type="ARBA" id="ARBA00023002"/>
    </source>
</evidence>
<evidence type="ECO:0000313" key="13">
    <source>
        <dbReference type="Proteomes" id="UP000245711"/>
    </source>
</evidence>
<keyword evidence="4" id="KW-0285">Flavoprotein</keyword>
<organism evidence="12 13">
    <name type="scientific">Rhodococcus oxybenzonivorans</name>
    <dbReference type="NCBI Taxonomy" id="1990687"/>
    <lineage>
        <taxon>Bacteria</taxon>
        <taxon>Bacillati</taxon>
        <taxon>Actinomycetota</taxon>
        <taxon>Actinomycetes</taxon>
        <taxon>Mycobacteriales</taxon>
        <taxon>Nocardiaceae</taxon>
        <taxon>Rhodococcus</taxon>
    </lineage>
</organism>
<feature type="binding site" evidence="9">
    <location>
        <position position="53"/>
    </location>
    <ligand>
        <name>FAD</name>
        <dbReference type="ChEBI" id="CHEBI:57692"/>
    </ligand>
</feature>
<keyword evidence="7" id="KW-0560">Oxidoreductase</keyword>
<keyword evidence="6 10" id="KW-0521">NADP</keyword>
<dbReference type="RefSeq" id="WP_109329940.1">
    <property type="nucleotide sequence ID" value="NZ_CP021354.1"/>
</dbReference>
<evidence type="ECO:0000313" key="12">
    <source>
        <dbReference type="EMBL" id="AWK72648.1"/>
    </source>
</evidence>
<keyword evidence="13" id="KW-1185">Reference proteome</keyword>
<feature type="binding site" evidence="9">
    <location>
        <position position="339"/>
    </location>
    <ligand>
        <name>FAD</name>
        <dbReference type="ChEBI" id="CHEBI:57692"/>
    </ligand>
</feature>
<evidence type="ECO:0000256" key="10">
    <source>
        <dbReference type="PIRSR" id="PIRSR000362-2"/>
    </source>
</evidence>
<dbReference type="AlphaFoldDB" id="A0A2S2BVV0"/>
<accession>A0A2S2BVV0</accession>
<dbReference type="EC" id="1.18.1.2" evidence="3"/>
<evidence type="ECO:0000256" key="9">
    <source>
        <dbReference type="PIRSR" id="PIRSR000362-1"/>
    </source>
</evidence>
<feature type="binding site" evidence="9">
    <location>
        <begin position="346"/>
        <end position="348"/>
    </location>
    <ligand>
        <name>FAD</name>
        <dbReference type="ChEBI" id="CHEBI:57692"/>
    </ligand>
</feature>
<proteinExistence type="inferred from homology"/>
<dbReference type="InterPro" id="IPR036188">
    <property type="entry name" value="FAD/NAD-bd_sf"/>
</dbReference>
<dbReference type="Pfam" id="PF07992">
    <property type="entry name" value="Pyr_redox_2"/>
    <property type="match status" value="1"/>
</dbReference>